<evidence type="ECO:0008006" key="4">
    <source>
        <dbReference type="Google" id="ProtNLM"/>
    </source>
</evidence>
<comment type="caution">
    <text evidence="2">The sequence shown here is derived from an EMBL/GenBank/DDBJ whole genome shotgun (WGS) entry which is preliminary data.</text>
</comment>
<dbReference type="Pfam" id="PF11150">
    <property type="entry name" value="DUF2927"/>
    <property type="match status" value="1"/>
</dbReference>
<name>A0A2U2CA38_9RHOB</name>
<organism evidence="2 3">
    <name type="scientific">Pararhodobacter marinus</name>
    <dbReference type="NCBI Taxonomy" id="2184063"/>
    <lineage>
        <taxon>Bacteria</taxon>
        <taxon>Pseudomonadati</taxon>
        <taxon>Pseudomonadota</taxon>
        <taxon>Alphaproteobacteria</taxon>
        <taxon>Rhodobacterales</taxon>
        <taxon>Paracoccaceae</taxon>
        <taxon>Pararhodobacter</taxon>
    </lineage>
</organism>
<evidence type="ECO:0000313" key="3">
    <source>
        <dbReference type="Proteomes" id="UP000244940"/>
    </source>
</evidence>
<keyword evidence="1" id="KW-0732">Signal</keyword>
<feature type="chain" id="PRO_5015501017" description="DUF2927 domain-containing protein" evidence="1">
    <location>
        <begin position="27"/>
        <end position="316"/>
    </location>
</feature>
<reference evidence="2 3" key="1">
    <citation type="submission" date="2018-05" db="EMBL/GenBank/DDBJ databases">
        <title>Pararhodobacter marina sp. nov., isolated from deep-sea water of the Indian Ocean.</title>
        <authorList>
            <person name="Lai Q.Sr."/>
            <person name="Liu X."/>
            <person name="Shao Z."/>
        </authorList>
    </citation>
    <scope>NUCLEOTIDE SEQUENCE [LARGE SCALE GENOMIC DNA]</scope>
    <source>
        <strain evidence="2 3">CIC4N-9</strain>
    </source>
</reference>
<dbReference type="PROSITE" id="PS51257">
    <property type="entry name" value="PROKAR_LIPOPROTEIN"/>
    <property type="match status" value="1"/>
</dbReference>
<dbReference type="EMBL" id="QEYD01000006">
    <property type="protein sequence ID" value="PWE28711.1"/>
    <property type="molecule type" value="Genomic_DNA"/>
</dbReference>
<evidence type="ECO:0000256" key="1">
    <source>
        <dbReference type="SAM" id="SignalP"/>
    </source>
</evidence>
<protein>
    <recommendedName>
        <fullName evidence="4">DUF2927 domain-containing protein</fullName>
    </recommendedName>
</protein>
<dbReference type="AlphaFoldDB" id="A0A2U2CA38"/>
<gene>
    <name evidence="2" type="ORF">C4N9_12075</name>
</gene>
<keyword evidence="3" id="KW-1185">Reference proteome</keyword>
<sequence length="316" mass="34846">MRLRPRLRLPAALVLGAALVSGCALLPPDTPVEPPRAAPERPAEVLPDDPLSDDLRAYYADIENERRAARLMRTDDGAEDVVMTPARLAEIYIQVALHEEQSGGFNRAGRPSVLRRWVAPVRYRMEFGASSGRQARVDDFRTVRELAARLSTASGHAISVEPLGQSDGNFHVLVLSETERRDAAARIRELVPGISDGAVRLITDMPRETFCLVMAFSRDGSAEYSEALAIVRSEHPDLTRTACYHEELTQGLGLASDSSRARPSIFNDDQEFALITPVDLLLLRIHYDPRLQPGMTEREARPIIFTIASELIAGAS</sequence>
<proteinExistence type="predicted"/>
<dbReference type="InterPro" id="IPR021323">
    <property type="entry name" value="DUF2927"/>
</dbReference>
<dbReference type="Proteomes" id="UP000244940">
    <property type="component" value="Unassembled WGS sequence"/>
</dbReference>
<feature type="signal peptide" evidence="1">
    <location>
        <begin position="1"/>
        <end position="26"/>
    </location>
</feature>
<evidence type="ECO:0000313" key="2">
    <source>
        <dbReference type="EMBL" id="PWE28711.1"/>
    </source>
</evidence>
<accession>A0A2U2CA38</accession>